<feature type="transmembrane region" description="Helical" evidence="1">
    <location>
        <begin position="96"/>
        <end position="114"/>
    </location>
</feature>
<keyword evidence="1" id="KW-1133">Transmembrane helix</keyword>
<gene>
    <name evidence="3" type="ORF">DVA86_34170</name>
</gene>
<dbReference type="AlphaFoldDB" id="A0A345Y1V9"/>
<evidence type="ECO:0000256" key="1">
    <source>
        <dbReference type="SAM" id="Phobius"/>
    </source>
</evidence>
<accession>A0A345Y1V9</accession>
<keyword evidence="4" id="KW-1185">Reference proteome</keyword>
<feature type="domain" description="Purine catabolism PurC-like" evidence="2">
    <location>
        <begin position="7"/>
        <end position="60"/>
    </location>
</feature>
<feature type="non-terminal residue" evidence="3">
    <location>
        <position position="115"/>
    </location>
</feature>
<protein>
    <recommendedName>
        <fullName evidence="2">Purine catabolism PurC-like domain-containing protein</fullName>
    </recommendedName>
</protein>
<evidence type="ECO:0000259" key="2">
    <source>
        <dbReference type="Pfam" id="PF07905"/>
    </source>
</evidence>
<dbReference type="KEGG" id="sarm:DVA86_34170"/>
<reference evidence="3 4" key="1">
    <citation type="submission" date="2018-07" db="EMBL/GenBank/DDBJ databases">
        <title>Draft genome of the type strain Streptomyces armeniacus ATCC 15676.</title>
        <authorList>
            <person name="Labana P."/>
            <person name="Gosse J.T."/>
            <person name="Boddy C.N."/>
        </authorList>
    </citation>
    <scope>NUCLEOTIDE SEQUENCE [LARGE SCALE GENOMIC DNA]</scope>
    <source>
        <strain evidence="3 4">ATCC 15676</strain>
    </source>
</reference>
<dbReference type="Proteomes" id="UP000254425">
    <property type="component" value="Chromosome"/>
</dbReference>
<keyword evidence="1" id="KW-0812">Transmembrane</keyword>
<evidence type="ECO:0000313" key="3">
    <source>
        <dbReference type="EMBL" id="AXK37875.1"/>
    </source>
</evidence>
<proteinExistence type="predicted"/>
<name>A0A345Y1V9_9ACTN</name>
<evidence type="ECO:0000313" key="4">
    <source>
        <dbReference type="Proteomes" id="UP000254425"/>
    </source>
</evidence>
<dbReference type="Pfam" id="PF07905">
    <property type="entry name" value="PucR"/>
    <property type="match status" value="1"/>
</dbReference>
<keyword evidence="1" id="KW-0472">Membrane</keyword>
<sequence>MPPSIQDVLALDPVRHGRPEVVAGADLLGRTVRWAHVSQLTDLTGLLRGGELVLTTADALRGGAVRPLGDVYKRRGRVNGPTSYGLQPPPGALADVATWVGSYGLAFCFCGFFFF</sequence>
<dbReference type="InterPro" id="IPR012914">
    <property type="entry name" value="PucR_dom"/>
</dbReference>
<organism evidence="3 4">
    <name type="scientific">Streptomyces armeniacus</name>
    <dbReference type="NCBI Taxonomy" id="83291"/>
    <lineage>
        <taxon>Bacteria</taxon>
        <taxon>Bacillati</taxon>
        <taxon>Actinomycetota</taxon>
        <taxon>Actinomycetes</taxon>
        <taxon>Kitasatosporales</taxon>
        <taxon>Streptomycetaceae</taxon>
        <taxon>Streptomyces</taxon>
    </lineage>
</organism>
<dbReference type="RefSeq" id="WP_208884035.1">
    <property type="nucleotide sequence ID" value="NZ_CP031320.1"/>
</dbReference>
<dbReference type="EMBL" id="CP031320">
    <property type="protein sequence ID" value="AXK37875.1"/>
    <property type="molecule type" value="Genomic_DNA"/>
</dbReference>